<evidence type="ECO:0000313" key="8">
    <source>
        <dbReference type="Proteomes" id="UP000192939"/>
    </source>
</evidence>
<feature type="transmembrane region" description="Helical" evidence="6">
    <location>
        <begin position="211"/>
        <end position="231"/>
    </location>
</feature>
<dbReference type="Proteomes" id="UP000192939">
    <property type="component" value="Unassembled WGS sequence"/>
</dbReference>
<gene>
    <name evidence="7" type="ORF">SAMN02744124_02713</name>
</gene>
<evidence type="ECO:0000256" key="6">
    <source>
        <dbReference type="RuleBase" id="RU363041"/>
    </source>
</evidence>
<feature type="transmembrane region" description="Helical" evidence="6">
    <location>
        <begin position="73"/>
        <end position="94"/>
    </location>
</feature>
<feature type="transmembrane region" description="Helical" evidence="6">
    <location>
        <begin position="143"/>
        <end position="163"/>
    </location>
</feature>
<feature type="transmembrane region" description="Helical" evidence="6">
    <location>
        <begin position="7"/>
        <end position="33"/>
    </location>
</feature>
<evidence type="ECO:0000256" key="1">
    <source>
        <dbReference type="ARBA" id="ARBA00004141"/>
    </source>
</evidence>
<reference evidence="7 8" key="1">
    <citation type="submission" date="2017-04" db="EMBL/GenBank/DDBJ databases">
        <authorList>
            <person name="Varghese N."/>
            <person name="Submissions S."/>
        </authorList>
    </citation>
    <scope>NUCLEOTIDE SEQUENCE [LARGE SCALE GENOMIC DNA]</scope>
    <source>
        <strain evidence="7 8">J12</strain>
    </source>
</reference>
<dbReference type="EMBL" id="FXAE01000028">
    <property type="protein sequence ID" value="SMF38055.1"/>
    <property type="molecule type" value="Genomic_DNA"/>
</dbReference>
<feature type="transmembrane region" description="Helical" evidence="6">
    <location>
        <begin position="39"/>
        <end position="61"/>
    </location>
</feature>
<evidence type="ECO:0000256" key="3">
    <source>
        <dbReference type="ARBA" id="ARBA00022692"/>
    </source>
</evidence>
<keyword evidence="3 6" id="KW-0812">Transmembrane</keyword>
<proteinExistence type="inferred from homology"/>
<feature type="transmembrane region" description="Helical" evidence="6">
    <location>
        <begin position="100"/>
        <end position="122"/>
    </location>
</feature>
<protein>
    <recommendedName>
        <fullName evidence="6">Probable membrane transporter protein</fullName>
    </recommendedName>
</protein>
<comment type="similarity">
    <text evidence="2 6">Belongs to the 4-toluene sulfonate uptake permease (TSUP) (TC 2.A.102) family.</text>
</comment>
<keyword evidence="8" id="KW-1185">Reference proteome</keyword>
<feature type="transmembrane region" description="Helical" evidence="6">
    <location>
        <begin position="237"/>
        <end position="256"/>
    </location>
</feature>
<dbReference type="InterPro" id="IPR002781">
    <property type="entry name" value="TM_pro_TauE-like"/>
</dbReference>
<dbReference type="InterPro" id="IPR051598">
    <property type="entry name" value="TSUP/Inactive_protease-like"/>
</dbReference>
<evidence type="ECO:0000256" key="5">
    <source>
        <dbReference type="ARBA" id="ARBA00023136"/>
    </source>
</evidence>
<evidence type="ECO:0000256" key="2">
    <source>
        <dbReference type="ARBA" id="ARBA00009142"/>
    </source>
</evidence>
<organism evidence="7 8">
    <name type="scientific">Paenibacillus barengoltzii J12</name>
    <dbReference type="NCBI Taxonomy" id="935846"/>
    <lineage>
        <taxon>Bacteria</taxon>
        <taxon>Bacillati</taxon>
        <taxon>Bacillota</taxon>
        <taxon>Bacilli</taxon>
        <taxon>Bacillales</taxon>
        <taxon>Paenibacillaceae</taxon>
        <taxon>Paenibacillus</taxon>
    </lineage>
</organism>
<comment type="caution">
    <text evidence="7">The sequence shown here is derived from an EMBL/GenBank/DDBJ whole genome shotgun (WGS) entry which is preliminary data.</text>
</comment>
<sequence>MIPLLEVALVMLALGLLLGFVGAGGSGFIISILTVVFGYPIHTALGTALAAMFFSSFSGSISHYREGNMKLRPGVVVGLTGAAGAWISSGWSSLIPEDQLGYLTSGMLFASGFALWFRMAYVSRRPQTPESMNAASPVQGWRFWVNAPLVGFLTGALSGLFGIGSTPFIQLGLMLLLGMSMRYAAGTTMLVIMPIALAGGAGYFTIGYLDVHLLAAVVIGTMSGAYIGATFTKRVPAAWLKTCMVLTPMLGGAILLL</sequence>
<name>A0ABY1M115_9BACL</name>
<dbReference type="PANTHER" id="PTHR43701:SF2">
    <property type="entry name" value="MEMBRANE TRANSPORTER PROTEIN YJNA-RELATED"/>
    <property type="match status" value="1"/>
</dbReference>
<comment type="subcellular location">
    <subcellularLocation>
        <location evidence="6">Cell membrane</location>
        <topology evidence="6">Multi-pass membrane protein</topology>
    </subcellularLocation>
    <subcellularLocation>
        <location evidence="1">Membrane</location>
        <topology evidence="1">Multi-pass membrane protein</topology>
    </subcellularLocation>
</comment>
<dbReference type="Pfam" id="PF01925">
    <property type="entry name" value="TauE"/>
    <property type="match status" value="1"/>
</dbReference>
<dbReference type="PANTHER" id="PTHR43701">
    <property type="entry name" value="MEMBRANE TRANSPORTER PROTEIN MJ0441-RELATED"/>
    <property type="match status" value="1"/>
</dbReference>
<evidence type="ECO:0000313" key="7">
    <source>
        <dbReference type="EMBL" id="SMF38055.1"/>
    </source>
</evidence>
<feature type="transmembrane region" description="Helical" evidence="6">
    <location>
        <begin position="183"/>
        <end position="204"/>
    </location>
</feature>
<keyword evidence="5 6" id="KW-0472">Membrane</keyword>
<keyword evidence="4 6" id="KW-1133">Transmembrane helix</keyword>
<evidence type="ECO:0000256" key="4">
    <source>
        <dbReference type="ARBA" id="ARBA00022989"/>
    </source>
</evidence>
<keyword evidence="6" id="KW-1003">Cell membrane</keyword>
<accession>A0ABY1M115</accession>